<accession>A0A6B9FMB8</accession>
<sequence length="113" mass="11126">MARLGYLMVDGLAFVLAGIGLTAAVMGQAPKLPTSATVPPAAPAALAEPVTTGALTPKGDDVAASKAVAQPGPVAGSAGGAARVWVDPPHRWTAAGRGEPAIDQATGLRLPRP</sequence>
<evidence type="ECO:0000313" key="3">
    <source>
        <dbReference type="Proteomes" id="UP000012488"/>
    </source>
</evidence>
<dbReference type="RefSeq" id="WP_010687629.1">
    <property type="nucleotide sequence ID" value="NZ_CP043538.1"/>
</dbReference>
<evidence type="ECO:0000313" key="2">
    <source>
        <dbReference type="EMBL" id="QGY03730.1"/>
    </source>
</evidence>
<feature type="region of interest" description="Disordered" evidence="1">
    <location>
        <begin position="92"/>
        <end position="113"/>
    </location>
</feature>
<name>A0A6B9FMB8_9HYPH</name>
<protein>
    <submittedName>
        <fullName evidence="2">Uncharacterized protein</fullName>
    </submittedName>
</protein>
<dbReference type="AlphaFoldDB" id="A0A6B9FMB8"/>
<proteinExistence type="predicted"/>
<organism evidence="2 3">
    <name type="scientific">Methylobacterium mesophilicum SR1.6/6</name>
    <dbReference type="NCBI Taxonomy" id="908290"/>
    <lineage>
        <taxon>Bacteria</taxon>
        <taxon>Pseudomonadati</taxon>
        <taxon>Pseudomonadota</taxon>
        <taxon>Alphaproteobacteria</taxon>
        <taxon>Hyphomicrobiales</taxon>
        <taxon>Methylobacteriaceae</taxon>
        <taxon>Methylobacterium</taxon>
    </lineage>
</organism>
<gene>
    <name evidence="2" type="ORF">MMSR116_18880</name>
</gene>
<reference evidence="2 3" key="2">
    <citation type="journal article" date="2013" name="Genome Announc.">
        <title>Draft Genome Sequence of Methylobacterium mesophilicum Strain SR1.6/6, Isolated from Citrus sinensis.</title>
        <authorList>
            <person name="Marinho Almeida D."/>
            <person name="Dini-Andreote F."/>
            <person name="Camargo Neves A.A."/>
            <person name="Juca Ramos R.T."/>
            <person name="Andreote F.D."/>
            <person name="Carneiro A.R."/>
            <person name="Oliveira de Souza Lima A."/>
            <person name="Caracciolo Gomes de Sa P.H."/>
            <person name="Ribeiro Barbosa M.S."/>
            <person name="Araujo W.L."/>
            <person name="Silva A."/>
        </authorList>
    </citation>
    <scope>NUCLEOTIDE SEQUENCE [LARGE SCALE GENOMIC DNA]</scope>
    <source>
        <strain evidence="2 3">SR1.6/6</strain>
    </source>
</reference>
<dbReference type="KEGG" id="mmes:MMSR116_18880"/>
<dbReference type="EMBL" id="CP043538">
    <property type="protein sequence ID" value="QGY03730.1"/>
    <property type="molecule type" value="Genomic_DNA"/>
</dbReference>
<evidence type="ECO:0000256" key="1">
    <source>
        <dbReference type="SAM" id="MobiDB-lite"/>
    </source>
</evidence>
<dbReference type="Proteomes" id="UP000012488">
    <property type="component" value="Chromosome"/>
</dbReference>
<reference evidence="2 3" key="1">
    <citation type="journal article" date="2012" name="Genet. Mol. Biol.">
        <title>Analysis of 16S rRNA and mxaF genes revealing insights into Methylobacterium niche-specific plant association.</title>
        <authorList>
            <person name="Dourado M.N."/>
            <person name="Andreote F.D."/>
            <person name="Dini-Andreote F."/>
            <person name="Conti R."/>
            <person name="Araujo J.M."/>
            <person name="Araujo W.L."/>
        </authorList>
    </citation>
    <scope>NUCLEOTIDE SEQUENCE [LARGE SCALE GENOMIC DNA]</scope>
    <source>
        <strain evidence="2 3">SR1.6/6</strain>
    </source>
</reference>